<protein>
    <submittedName>
        <fullName evidence="2">Uncharacterized protein</fullName>
    </submittedName>
</protein>
<feature type="compositionally biased region" description="Low complexity" evidence="1">
    <location>
        <begin position="63"/>
        <end position="89"/>
    </location>
</feature>
<evidence type="ECO:0000313" key="2">
    <source>
        <dbReference type="EMBL" id="MFC4605727.1"/>
    </source>
</evidence>
<organism evidence="2 3">
    <name type="scientific">Rhodococcus kronopolitis</name>
    <dbReference type="NCBI Taxonomy" id="1460226"/>
    <lineage>
        <taxon>Bacteria</taxon>
        <taxon>Bacillati</taxon>
        <taxon>Actinomycetota</taxon>
        <taxon>Actinomycetes</taxon>
        <taxon>Mycobacteriales</taxon>
        <taxon>Nocardiaceae</taxon>
        <taxon>Rhodococcus</taxon>
    </lineage>
</organism>
<comment type="caution">
    <text evidence="2">The sequence shown here is derived from an EMBL/GenBank/DDBJ whole genome shotgun (WGS) entry which is preliminary data.</text>
</comment>
<gene>
    <name evidence="2" type="ORF">ACFO6S_18660</name>
</gene>
<dbReference type="EMBL" id="JBHSFO010000012">
    <property type="protein sequence ID" value="MFC4605727.1"/>
    <property type="molecule type" value="Genomic_DNA"/>
</dbReference>
<feature type="region of interest" description="Disordered" evidence="1">
    <location>
        <begin position="63"/>
        <end position="112"/>
    </location>
</feature>
<dbReference type="Proteomes" id="UP001595914">
    <property type="component" value="Unassembled WGS sequence"/>
</dbReference>
<sequence length="168" mass="17739">MTAEARLRVQVAEAQAALLKLGADSPAAATSLVRLIQVIAAEAARTPRFAKALGEVLAPAAEPVGPTSGAPASAATPVAVPTRRAPAAPRGKRAPGPFDPFEVHRGGGGSAGLRERLRPLEVDQLKDIIAEHAMDYDRLAMRWRTASKLQDRIVERVEAHASKGDAFR</sequence>
<keyword evidence="3" id="KW-1185">Reference proteome</keyword>
<accession>A0ABV9FVA0</accession>
<dbReference type="RefSeq" id="WP_378419450.1">
    <property type="nucleotide sequence ID" value="NZ_JBHSFO010000012.1"/>
</dbReference>
<proteinExistence type="predicted"/>
<reference evidence="3" key="1">
    <citation type="journal article" date="2019" name="Int. J. Syst. Evol. Microbiol.">
        <title>The Global Catalogue of Microorganisms (GCM) 10K type strain sequencing project: providing services to taxonomists for standard genome sequencing and annotation.</title>
        <authorList>
            <consortium name="The Broad Institute Genomics Platform"/>
            <consortium name="The Broad Institute Genome Sequencing Center for Infectious Disease"/>
            <person name="Wu L."/>
            <person name="Ma J."/>
        </authorList>
    </citation>
    <scope>NUCLEOTIDE SEQUENCE [LARGE SCALE GENOMIC DNA]</scope>
    <source>
        <strain evidence="3">CCUG 54520</strain>
    </source>
</reference>
<name>A0ABV9FVA0_9NOCA</name>
<evidence type="ECO:0000256" key="1">
    <source>
        <dbReference type="SAM" id="MobiDB-lite"/>
    </source>
</evidence>
<evidence type="ECO:0000313" key="3">
    <source>
        <dbReference type="Proteomes" id="UP001595914"/>
    </source>
</evidence>